<evidence type="ECO:0000256" key="1">
    <source>
        <dbReference type="SAM" id="MobiDB-lite"/>
    </source>
</evidence>
<dbReference type="AlphaFoldDB" id="A0A427YJH6"/>
<protein>
    <submittedName>
        <fullName evidence="2">Uncharacterized protein</fullName>
    </submittedName>
</protein>
<evidence type="ECO:0000313" key="3">
    <source>
        <dbReference type="Proteomes" id="UP000279259"/>
    </source>
</evidence>
<reference evidence="2 3" key="1">
    <citation type="submission" date="2018-11" db="EMBL/GenBank/DDBJ databases">
        <title>Genome sequence of Saitozyma podzolica DSM 27192.</title>
        <authorList>
            <person name="Aliyu H."/>
            <person name="Gorte O."/>
            <person name="Ochsenreither K."/>
        </authorList>
    </citation>
    <scope>NUCLEOTIDE SEQUENCE [LARGE SCALE GENOMIC DNA]</scope>
    <source>
        <strain evidence="2 3">DSM 27192</strain>
    </source>
</reference>
<feature type="region of interest" description="Disordered" evidence="1">
    <location>
        <begin position="48"/>
        <end position="93"/>
    </location>
</feature>
<feature type="region of interest" description="Disordered" evidence="1">
    <location>
        <begin position="148"/>
        <end position="169"/>
    </location>
</feature>
<dbReference type="OrthoDB" id="529205at2759"/>
<sequence length="169" mass="18297">MSVLRLRAAFLPRFRPASASLAPQVRAVHSSVHGNDPNILSKEKARNLSGNQDTSAPHKEHAPGWNEHLASDSEANVKADQAGPSGKPGKDLQDATVDRHSALVYPQCSPNRVLTMNPLRGVHDHPRSHHPSPDIALIVTRLSPNAFLPAFPPQTPTSTTTRTADRAHM</sequence>
<dbReference type="EMBL" id="RSCD01000008">
    <property type="protein sequence ID" value="RSH91252.1"/>
    <property type="molecule type" value="Genomic_DNA"/>
</dbReference>
<name>A0A427YJH6_9TREE</name>
<dbReference type="Proteomes" id="UP000279259">
    <property type="component" value="Unassembled WGS sequence"/>
</dbReference>
<proteinExistence type="predicted"/>
<organism evidence="2 3">
    <name type="scientific">Saitozyma podzolica</name>
    <dbReference type="NCBI Taxonomy" id="1890683"/>
    <lineage>
        <taxon>Eukaryota</taxon>
        <taxon>Fungi</taxon>
        <taxon>Dikarya</taxon>
        <taxon>Basidiomycota</taxon>
        <taxon>Agaricomycotina</taxon>
        <taxon>Tremellomycetes</taxon>
        <taxon>Tremellales</taxon>
        <taxon>Trimorphomycetaceae</taxon>
        <taxon>Saitozyma</taxon>
    </lineage>
</organism>
<evidence type="ECO:0000313" key="2">
    <source>
        <dbReference type="EMBL" id="RSH91252.1"/>
    </source>
</evidence>
<comment type="caution">
    <text evidence="2">The sequence shown here is derived from an EMBL/GenBank/DDBJ whole genome shotgun (WGS) entry which is preliminary data.</text>
</comment>
<keyword evidence="3" id="KW-1185">Reference proteome</keyword>
<dbReference type="STRING" id="1890683.A0A427YJH6"/>
<gene>
    <name evidence="2" type="ORF">EHS25_009551</name>
</gene>
<accession>A0A427YJH6</accession>